<feature type="region of interest" description="Disordered" evidence="1">
    <location>
        <begin position="134"/>
        <end position="324"/>
    </location>
</feature>
<feature type="compositionally biased region" description="Basic and acidic residues" evidence="1">
    <location>
        <begin position="135"/>
        <end position="158"/>
    </location>
</feature>
<dbReference type="RefSeq" id="WP_243216203.1">
    <property type="nucleotide sequence ID" value="NZ_VBRV01000004.1"/>
</dbReference>
<gene>
    <name evidence="2" type="ORF">FEF30_02745</name>
</gene>
<sequence length="467" mass="53526">MRRSFKWALSLTPIVAGSVGTTVYFVSRNSVSNLGEIKTSRENVQIQSQFEPFSPSQINDLNQIHEKPIEKQEEKQAPKIQKAPIVIPEKLIKKTKSPEKLKPTTIIISNNKQEKIIPQVAPKPSQNTKILIEVDSPREKPQEEITKIKKPEPSKNETENPVQIAILDKKAPENNPAQRQKDKEFIIVEQEKVKDKQTPKTKPAIPPKISTDKKHKSVKNLLNPKIPPVSIVIQKSSSPKNDKKNQEKQSIPSVLTPQLLTRKPTKNENLNVVQKTEKKSDNKKAETKKQEEIIKSPEEVKKHEKPKEKQHNNQQIHTPLDSNQEAVNKIIKDIESDLEILKVQPTGRESDDTKKAFNEAKNRISKYRLKNSDQMKKFIASFPKTQITEKQAEYVIYLWQQSYAELNPHLVRSSAAWQQWRSEIKRVLNIVPPLQVDRFMRASGGNSFIVTLKNGEIVSVEEKTRKK</sequence>
<dbReference type="AlphaFoldDB" id="A0ABD4SWK1"/>
<accession>A0ABD4SWK1</accession>
<feature type="compositionally biased region" description="Polar residues" evidence="1">
    <location>
        <begin position="312"/>
        <end position="324"/>
    </location>
</feature>
<protein>
    <submittedName>
        <fullName evidence="2">Uncharacterized protein</fullName>
    </submittedName>
</protein>
<feature type="compositionally biased region" description="Polar residues" evidence="1">
    <location>
        <begin position="248"/>
        <end position="259"/>
    </location>
</feature>
<evidence type="ECO:0000256" key="1">
    <source>
        <dbReference type="SAM" id="MobiDB-lite"/>
    </source>
</evidence>
<evidence type="ECO:0000313" key="2">
    <source>
        <dbReference type="EMBL" id="MCI8283470.1"/>
    </source>
</evidence>
<name>A0ABD4SWK1_MESHO</name>
<dbReference type="EMBL" id="VBRW01000005">
    <property type="protein sequence ID" value="MCI8283470.1"/>
    <property type="molecule type" value="Genomic_DNA"/>
</dbReference>
<reference evidence="2 3" key="1">
    <citation type="submission" date="2019-05" db="EMBL/GenBank/DDBJ databases">
        <title>Genome sequencing and assembly of Mycoplasma hyopneumoniae strains UFV01 and UFV02.</title>
        <authorList>
            <person name="De Souza L.F."/>
            <person name="Gonzaga N.F."/>
            <person name="Santos M.R."/>
            <person name="Deeney A.S."/>
            <person name="Vidigal P.M.P."/>
            <person name="Moreira M.A.S."/>
            <person name="Fietto J.R.L."/>
            <person name="Bressan G.C."/>
            <person name="Rycroft A.N."/>
            <person name="Silva Junior A."/>
        </authorList>
    </citation>
    <scope>NUCLEOTIDE SEQUENCE [LARGE SCALE GENOMIC DNA]</scope>
    <source>
        <strain evidence="2 3">UFV01</strain>
    </source>
</reference>
<feature type="compositionally biased region" description="Basic and acidic residues" evidence="1">
    <location>
        <begin position="275"/>
        <end position="311"/>
    </location>
</feature>
<dbReference type="Proteomes" id="UP001203104">
    <property type="component" value="Unassembled WGS sequence"/>
</dbReference>
<proteinExistence type="predicted"/>
<feature type="compositionally biased region" description="Low complexity" evidence="1">
    <location>
        <begin position="200"/>
        <end position="209"/>
    </location>
</feature>
<feature type="compositionally biased region" description="Basic and acidic residues" evidence="1">
    <location>
        <begin position="179"/>
        <end position="198"/>
    </location>
</feature>
<comment type="caution">
    <text evidence="2">The sequence shown here is derived from an EMBL/GenBank/DDBJ whole genome shotgun (WGS) entry which is preliminary data.</text>
</comment>
<evidence type="ECO:0000313" key="3">
    <source>
        <dbReference type="Proteomes" id="UP001203104"/>
    </source>
</evidence>
<organism evidence="2 3">
    <name type="scientific">Mesomycoplasma hyopneumoniae</name>
    <name type="common">Mycoplasma hyopneumoniae</name>
    <dbReference type="NCBI Taxonomy" id="2099"/>
    <lineage>
        <taxon>Bacteria</taxon>
        <taxon>Bacillati</taxon>
        <taxon>Mycoplasmatota</taxon>
        <taxon>Mycoplasmoidales</taxon>
        <taxon>Metamycoplasmataceae</taxon>
        <taxon>Mesomycoplasma</taxon>
    </lineage>
</organism>